<sequence length="29" mass="3511">MSNKNDKVETIRDHCHIRLFHSISSYHEL</sequence>
<evidence type="ECO:0000313" key="1">
    <source>
        <dbReference type="EMBL" id="MBX52560.1"/>
    </source>
</evidence>
<reference evidence="1" key="1">
    <citation type="submission" date="2018-02" db="EMBL/GenBank/DDBJ databases">
        <title>Rhizophora mucronata_Transcriptome.</title>
        <authorList>
            <person name="Meera S.P."/>
            <person name="Sreeshan A."/>
            <person name="Augustine A."/>
        </authorList>
    </citation>
    <scope>NUCLEOTIDE SEQUENCE</scope>
    <source>
        <tissue evidence="1">Leaf</tissue>
    </source>
</reference>
<accession>A0A2P2PCT9</accession>
<protein>
    <submittedName>
        <fullName evidence="1">Uncharacterized protein</fullName>
    </submittedName>
</protein>
<dbReference type="AlphaFoldDB" id="A0A2P2PCT9"/>
<name>A0A2P2PCT9_RHIMU</name>
<organism evidence="1">
    <name type="scientific">Rhizophora mucronata</name>
    <name type="common">Asiatic mangrove</name>
    <dbReference type="NCBI Taxonomy" id="61149"/>
    <lineage>
        <taxon>Eukaryota</taxon>
        <taxon>Viridiplantae</taxon>
        <taxon>Streptophyta</taxon>
        <taxon>Embryophyta</taxon>
        <taxon>Tracheophyta</taxon>
        <taxon>Spermatophyta</taxon>
        <taxon>Magnoliopsida</taxon>
        <taxon>eudicotyledons</taxon>
        <taxon>Gunneridae</taxon>
        <taxon>Pentapetalae</taxon>
        <taxon>rosids</taxon>
        <taxon>fabids</taxon>
        <taxon>Malpighiales</taxon>
        <taxon>Rhizophoraceae</taxon>
        <taxon>Rhizophora</taxon>
    </lineage>
</organism>
<proteinExistence type="predicted"/>
<dbReference type="EMBL" id="GGEC01072076">
    <property type="protein sequence ID" value="MBX52560.1"/>
    <property type="molecule type" value="Transcribed_RNA"/>
</dbReference>